<organism evidence="3 4">
    <name type="scientific">Naumannella cuiyingiana</name>
    <dbReference type="NCBI Taxonomy" id="1347891"/>
    <lineage>
        <taxon>Bacteria</taxon>
        <taxon>Bacillati</taxon>
        <taxon>Actinomycetota</taxon>
        <taxon>Actinomycetes</taxon>
        <taxon>Propionibacteriales</taxon>
        <taxon>Propionibacteriaceae</taxon>
        <taxon>Naumannella</taxon>
    </lineage>
</organism>
<feature type="compositionally biased region" description="Pro residues" evidence="1">
    <location>
        <begin position="140"/>
        <end position="158"/>
    </location>
</feature>
<accession>A0A7Z0DBZ0</accession>
<keyword evidence="2" id="KW-0812">Transmembrane</keyword>
<feature type="region of interest" description="Disordered" evidence="1">
    <location>
        <begin position="136"/>
        <end position="158"/>
    </location>
</feature>
<evidence type="ECO:0000256" key="2">
    <source>
        <dbReference type="SAM" id="Phobius"/>
    </source>
</evidence>
<evidence type="ECO:0000256" key="1">
    <source>
        <dbReference type="SAM" id="MobiDB-lite"/>
    </source>
</evidence>
<gene>
    <name evidence="3" type="ORF">GGQ54_003351</name>
</gene>
<protein>
    <submittedName>
        <fullName evidence="3">Uncharacterized protein</fullName>
    </submittedName>
</protein>
<comment type="caution">
    <text evidence="3">The sequence shown here is derived from an EMBL/GenBank/DDBJ whole genome shotgun (WGS) entry which is preliminary data.</text>
</comment>
<dbReference type="Proteomes" id="UP000527616">
    <property type="component" value="Unassembled WGS sequence"/>
</dbReference>
<reference evidence="3 4" key="1">
    <citation type="submission" date="2020-07" db="EMBL/GenBank/DDBJ databases">
        <title>Sequencing the genomes of 1000 actinobacteria strains.</title>
        <authorList>
            <person name="Klenk H.-P."/>
        </authorList>
    </citation>
    <scope>NUCLEOTIDE SEQUENCE [LARGE SCALE GENOMIC DNA]</scope>
    <source>
        <strain evidence="3 4">DSM 103164</strain>
    </source>
</reference>
<keyword evidence="2" id="KW-1133">Transmembrane helix</keyword>
<proteinExistence type="predicted"/>
<evidence type="ECO:0000313" key="4">
    <source>
        <dbReference type="Proteomes" id="UP000527616"/>
    </source>
</evidence>
<evidence type="ECO:0000313" key="3">
    <source>
        <dbReference type="EMBL" id="NYI72737.1"/>
    </source>
</evidence>
<keyword evidence="2" id="KW-0472">Membrane</keyword>
<name>A0A7Z0DBZ0_9ACTN</name>
<dbReference type="AlphaFoldDB" id="A0A7Z0DBZ0"/>
<dbReference type="RefSeq" id="WP_179446714.1">
    <property type="nucleotide sequence ID" value="NZ_JACBZS010000002.1"/>
</dbReference>
<keyword evidence="4" id="KW-1185">Reference proteome</keyword>
<dbReference type="EMBL" id="JACBZS010000002">
    <property type="protein sequence ID" value="NYI72737.1"/>
    <property type="molecule type" value="Genomic_DNA"/>
</dbReference>
<sequence>MPPSSESFDPSQVPPFPVISVEITTTEPARLVVEGVDVQAPAGVDLHDAAVAEAARRIAERGLPAARVAASSDGRRWSLVVTADGQRHDIGGPTPTTQARAKRRRSWILLAAAAGVVALAVGIAAVIVTSRGASEAAQQPPAPAGPSVPPPAELPIPIPEEMWSPQASWAVPVSSQQRPDGPRAVLTDTAIVVADDQGGITGFDAVTGVIAWRSPLPPGAQIQQGPVRTSIDGQPSIAVATSDTIHWWPLTGAPQPVGSVPVVAGEKVKLEAGSSPLVTIENGDATLAKVIQGGQLVPRTVPAGATVARADEAAVTAVARDGRLWTLNTDAPTAPKPTAKLKFGKRDAGGGEVVLGATQNALLLPGPESGQAQLYSLDGKPIGEPADTSASQPWVTHTSVPYAVQGSTVTDDTKGKTRGLNVGWIAKRFILPGYVWGESTPDPKKGILRPAITLNPGLEGPRTDFQGWPEPPVTYSPLHGFFIAEAVDGTTMLYAAPVVEQ</sequence>
<feature type="transmembrane region" description="Helical" evidence="2">
    <location>
        <begin position="107"/>
        <end position="128"/>
    </location>
</feature>